<comment type="caution">
    <text evidence="1">The sequence shown here is derived from an EMBL/GenBank/DDBJ whole genome shotgun (WGS) entry which is preliminary data.</text>
</comment>
<keyword evidence="2" id="KW-1185">Reference proteome</keyword>
<sequence>MLSAAEPVEYSCLALGDVRNWVATPWRELGPVEVTLVDTMLVELPLAAKHLEVRTSVGKCVSEAAPLQLAETRLVAADSNGGGPVAAEGVRNKHGEVALRRGLAAAEAMNRRSDDTGSVEEVMVEEESSKDSPFFQLLSLEI</sequence>
<organism evidence="1 2">
    <name type="scientific">Trema orientale</name>
    <name type="common">Charcoal tree</name>
    <name type="synonym">Celtis orientalis</name>
    <dbReference type="NCBI Taxonomy" id="63057"/>
    <lineage>
        <taxon>Eukaryota</taxon>
        <taxon>Viridiplantae</taxon>
        <taxon>Streptophyta</taxon>
        <taxon>Embryophyta</taxon>
        <taxon>Tracheophyta</taxon>
        <taxon>Spermatophyta</taxon>
        <taxon>Magnoliopsida</taxon>
        <taxon>eudicotyledons</taxon>
        <taxon>Gunneridae</taxon>
        <taxon>Pentapetalae</taxon>
        <taxon>rosids</taxon>
        <taxon>fabids</taxon>
        <taxon>Rosales</taxon>
        <taxon>Cannabaceae</taxon>
        <taxon>Trema</taxon>
    </lineage>
</organism>
<accession>A0A2P5C346</accession>
<dbReference type="OrthoDB" id="10341740at2759"/>
<evidence type="ECO:0000313" key="1">
    <source>
        <dbReference type="EMBL" id="PON55436.1"/>
    </source>
</evidence>
<dbReference type="InParanoid" id="A0A2P5C346"/>
<gene>
    <name evidence="1" type="ORF">TorRG33x02_299490</name>
</gene>
<reference evidence="2" key="1">
    <citation type="submission" date="2016-06" db="EMBL/GenBank/DDBJ databases">
        <title>Parallel loss of symbiosis genes in relatives of nitrogen-fixing non-legume Parasponia.</title>
        <authorList>
            <person name="Van Velzen R."/>
            <person name="Holmer R."/>
            <person name="Bu F."/>
            <person name="Rutten L."/>
            <person name="Van Zeijl A."/>
            <person name="Liu W."/>
            <person name="Santuari L."/>
            <person name="Cao Q."/>
            <person name="Sharma T."/>
            <person name="Shen D."/>
            <person name="Roswanjaya Y."/>
            <person name="Wardhani T."/>
            <person name="Kalhor M.S."/>
            <person name="Jansen J."/>
            <person name="Van den Hoogen J."/>
            <person name="Gungor B."/>
            <person name="Hartog M."/>
            <person name="Hontelez J."/>
            <person name="Verver J."/>
            <person name="Yang W.-C."/>
            <person name="Schijlen E."/>
            <person name="Repin R."/>
            <person name="Schilthuizen M."/>
            <person name="Schranz E."/>
            <person name="Heidstra R."/>
            <person name="Miyata K."/>
            <person name="Fedorova E."/>
            <person name="Kohlen W."/>
            <person name="Bisseling T."/>
            <person name="Smit S."/>
            <person name="Geurts R."/>
        </authorList>
    </citation>
    <scope>NUCLEOTIDE SEQUENCE [LARGE SCALE GENOMIC DNA]</scope>
    <source>
        <strain evidence="2">cv. RG33-2</strain>
    </source>
</reference>
<dbReference type="AlphaFoldDB" id="A0A2P5C346"/>
<evidence type="ECO:0000313" key="2">
    <source>
        <dbReference type="Proteomes" id="UP000237000"/>
    </source>
</evidence>
<dbReference type="Proteomes" id="UP000237000">
    <property type="component" value="Unassembled WGS sequence"/>
</dbReference>
<proteinExistence type="predicted"/>
<protein>
    <submittedName>
        <fullName evidence="1">Uncharacterized protein</fullName>
    </submittedName>
</protein>
<name>A0A2P5C346_TREOI</name>
<dbReference type="EMBL" id="JXTC01000421">
    <property type="protein sequence ID" value="PON55436.1"/>
    <property type="molecule type" value="Genomic_DNA"/>
</dbReference>